<proteinExistence type="predicted"/>
<dbReference type="EMBL" id="BRXR01000001">
    <property type="protein sequence ID" value="GLC30858.1"/>
    <property type="molecule type" value="Genomic_DNA"/>
</dbReference>
<feature type="region of interest" description="Disordered" evidence="1">
    <location>
        <begin position="102"/>
        <end position="135"/>
    </location>
</feature>
<dbReference type="InterPro" id="IPR042047">
    <property type="entry name" value="SleB_dom1"/>
</dbReference>
<dbReference type="Proteomes" id="UP001208567">
    <property type="component" value="Unassembled WGS sequence"/>
</dbReference>
<dbReference type="InterPro" id="IPR011105">
    <property type="entry name" value="Cell_wall_hydrolase_SleB"/>
</dbReference>
<evidence type="ECO:0000313" key="4">
    <source>
        <dbReference type="Proteomes" id="UP001208567"/>
    </source>
</evidence>
<evidence type="ECO:0000256" key="1">
    <source>
        <dbReference type="SAM" id="MobiDB-lite"/>
    </source>
</evidence>
<keyword evidence="4" id="KW-1185">Reference proteome</keyword>
<accession>A0ABQ5N6I7</accession>
<evidence type="ECO:0000259" key="2">
    <source>
        <dbReference type="Pfam" id="PF07486"/>
    </source>
</evidence>
<feature type="domain" description="Cell wall hydrolase SleB" evidence="2">
    <location>
        <begin position="157"/>
        <end position="260"/>
    </location>
</feature>
<gene>
    <name evidence="3" type="ORF">bsdE14_22680</name>
</gene>
<reference evidence="3 4" key="1">
    <citation type="journal article" date="2024" name="Int. J. Syst. Evol. Microbiol.">
        <title>Clostridium omnivorum sp. nov., isolated from anoxic soil under the treatment of reductive soil disinfestation.</title>
        <authorList>
            <person name="Ueki A."/>
            <person name="Tonouchi A."/>
            <person name="Kaku N."/>
            <person name="Honma S."/>
            <person name="Ueki K."/>
        </authorList>
    </citation>
    <scope>NUCLEOTIDE SEQUENCE [LARGE SCALE GENOMIC DNA]</scope>
    <source>
        <strain evidence="3 4">E14</strain>
    </source>
</reference>
<feature type="compositionally biased region" description="Low complexity" evidence="1">
    <location>
        <begin position="116"/>
        <end position="129"/>
    </location>
</feature>
<organism evidence="3 4">
    <name type="scientific">Clostridium omnivorum</name>
    <dbReference type="NCBI Taxonomy" id="1604902"/>
    <lineage>
        <taxon>Bacteria</taxon>
        <taxon>Bacillati</taxon>
        <taxon>Bacillota</taxon>
        <taxon>Clostridia</taxon>
        <taxon>Eubacteriales</taxon>
        <taxon>Clostridiaceae</taxon>
        <taxon>Clostridium</taxon>
    </lineage>
</organism>
<evidence type="ECO:0000313" key="3">
    <source>
        <dbReference type="EMBL" id="GLC30858.1"/>
    </source>
</evidence>
<dbReference type="RefSeq" id="WP_264850136.1">
    <property type="nucleotide sequence ID" value="NZ_BRXR01000001.1"/>
</dbReference>
<comment type="caution">
    <text evidence="3">The sequence shown here is derived from an EMBL/GenBank/DDBJ whole genome shotgun (WGS) entry which is preliminary data.</text>
</comment>
<dbReference type="Pfam" id="PF07486">
    <property type="entry name" value="Hydrolase_2"/>
    <property type="match status" value="1"/>
</dbReference>
<dbReference type="Gene3D" id="1.10.10.2520">
    <property type="entry name" value="Cell wall hydrolase SleB, domain 1"/>
    <property type="match status" value="1"/>
</dbReference>
<protein>
    <recommendedName>
        <fullName evidence="2">Cell wall hydrolase SleB domain-containing protein</fullName>
    </recommendedName>
</protein>
<sequence length="261" mass="28469">MNNIKKYSVVLLGTAIIGAIISIQGLHSAINPKVEETSHTKALILASSYQKKPVMLVEYDGEGSVIVAPSVIQTKEEIVQAAEVKTDNTYAVKEEVPKNEAALSRGGSVSDSISKKTSVSKNISQSSKSGQTAKAANSINYDEKELFYRLVSAEAAGEPFEGMVAVATVIMNRVKSPNYPNTITGVIMDKNWGYQFTPVADGRINEPATAEAKRAVDMVLGGYRSFGAEVLYYLNPKKSTNSWIPKKKTYYKTIGTQDFYY</sequence>
<name>A0ABQ5N6I7_9CLOT</name>